<organism evidence="1 2">
    <name type="scientific">Catharanthus roseus</name>
    <name type="common">Madagascar periwinkle</name>
    <name type="synonym">Vinca rosea</name>
    <dbReference type="NCBI Taxonomy" id="4058"/>
    <lineage>
        <taxon>Eukaryota</taxon>
        <taxon>Viridiplantae</taxon>
        <taxon>Streptophyta</taxon>
        <taxon>Embryophyta</taxon>
        <taxon>Tracheophyta</taxon>
        <taxon>Spermatophyta</taxon>
        <taxon>Magnoliopsida</taxon>
        <taxon>eudicotyledons</taxon>
        <taxon>Gunneridae</taxon>
        <taxon>Pentapetalae</taxon>
        <taxon>asterids</taxon>
        <taxon>lamiids</taxon>
        <taxon>Gentianales</taxon>
        <taxon>Apocynaceae</taxon>
        <taxon>Rauvolfioideae</taxon>
        <taxon>Vinceae</taxon>
        <taxon>Catharanthinae</taxon>
        <taxon>Catharanthus</taxon>
    </lineage>
</organism>
<dbReference type="EMBL" id="CM044701">
    <property type="protein sequence ID" value="KAI5680396.1"/>
    <property type="molecule type" value="Genomic_DNA"/>
</dbReference>
<sequence length="287" mass="31408">MKSSLVGSTRITKIVYILGTGTIKKVANLEIDIQTRLGEYIKLSQLVLLSAMEGSETRLLSYIAKNLIILYPVGLYGHLKICDYQNDPMCQLVCSTKEGKLVEMDKIRDLASKKAAVIFTKSSCCMCHSIKALFYELGASPAVHELDQDASGREMERALRALGCNPSVPAVFIGGQFVGSAKDVISLHKVSRLARENGLVIFSKSTCCLCYAVNILFQEVGFTPYVHEIDHDPEGKEIEKALLRMGCNAPVPAVFIGGELIGSTNEVMSLHLSGSLMQLLKPYQNLT</sequence>
<evidence type="ECO:0000313" key="1">
    <source>
        <dbReference type="EMBL" id="KAI5680396.1"/>
    </source>
</evidence>
<dbReference type="Proteomes" id="UP001060085">
    <property type="component" value="Linkage Group LG01"/>
</dbReference>
<reference evidence="2" key="1">
    <citation type="journal article" date="2023" name="Nat. Plants">
        <title>Single-cell RNA sequencing provides a high-resolution roadmap for understanding the multicellular compartmentation of specialized metabolism.</title>
        <authorList>
            <person name="Sun S."/>
            <person name="Shen X."/>
            <person name="Li Y."/>
            <person name="Li Y."/>
            <person name="Wang S."/>
            <person name="Li R."/>
            <person name="Zhang H."/>
            <person name="Shen G."/>
            <person name="Guo B."/>
            <person name="Wei J."/>
            <person name="Xu J."/>
            <person name="St-Pierre B."/>
            <person name="Chen S."/>
            <person name="Sun C."/>
        </authorList>
    </citation>
    <scope>NUCLEOTIDE SEQUENCE [LARGE SCALE GENOMIC DNA]</scope>
</reference>
<protein>
    <submittedName>
        <fullName evidence="1">Uncharacterized protein</fullName>
    </submittedName>
</protein>
<evidence type="ECO:0000313" key="2">
    <source>
        <dbReference type="Proteomes" id="UP001060085"/>
    </source>
</evidence>
<gene>
    <name evidence="1" type="ORF">M9H77_01623</name>
</gene>
<name>A0ACC0C6H4_CATRO</name>
<accession>A0ACC0C6H4</accession>
<comment type="caution">
    <text evidence="1">The sequence shown here is derived from an EMBL/GenBank/DDBJ whole genome shotgun (WGS) entry which is preliminary data.</text>
</comment>
<keyword evidence="2" id="KW-1185">Reference proteome</keyword>
<proteinExistence type="predicted"/>